<evidence type="ECO:0000259" key="2">
    <source>
        <dbReference type="Pfam" id="PF20151"/>
    </source>
</evidence>
<proteinExistence type="predicted"/>
<dbReference type="EMBL" id="JAFIQS010000002">
    <property type="protein sequence ID" value="KAG5172340.1"/>
    <property type="molecule type" value="Genomic_DNA"/>
</dbReference>
<feature type="transmembrane region" description="Helical" evidence="1">
    <location>
        <begin position="52"/>
        <end position="72"/>
    </location>
</feature>
<dbReference type="InterPro" id="IPR045340">
    <property type="entry name" value="DUF6533"/>
</dbReference>
<dbReference type="AlphaFoldDB" id="A0A8H8CNZ9"/>
<name>A0A8H8CNZ9_PSICU</name>
<organism evidence="3">
    <name type="scientific">Psilocybe cubensis</name>
    <name type="common">Psychedelic mushroom</name>
    <name type="synonym">Stropharia cubensis</name>
    <dbReference type="NCBI Taxonomy" id="181762"/>
    <lineage>
        <taxon>Eukaryota</taxon>
        <taxon>Fungi</taxon>
        <taxon>Dikarya</taxon>
        <taxon>Basidiomycota</taxon>
        <taxon>Agaricomycotina</taxon>
        <taxon>Agaricomycetes</taxon>
        <taxon>Agaricomycetidae</taxon>
        <taxon>Agaricales</taxon>
        <taxon>Agaricineae</taxon>
        <taxon>Strophariaceae</taxon>
        <taxon>Psilocybe</taxon>
    </lineage>
</organism>
<keyword evidence="1" id="KW-0812">Transmembrane</keyword>
<feature type="domain" description="DUF6533" evidence="2">
    <location>
        <begin position="18"/>
        <end position="61"/>
    </location>
</feature>
<accession>A0A8H8CNZ9</accession>
<dbReference type="Pfam" id="PF20151">
    <property type="entry name" value="DUF6533"/>
    <property type="match status" value="1"/>
</dbReference>
<protein>
    <recommendedName>
        <fullName evidence="2">DUF6533 domain-containing protein</fullName>
    </recommendedName>
</protein>
<evidence type="ECO:0000313" key="3">
    <source>
        <dbReference type="EMBL" id="KAG5172340.1"/>
    </source>
</evidence>
<keyword evidence="1" id="KW-0472">Membrane</keyword>
<comment type="caution">
    <text evidence="3">The sequence shown here is derived from an EMBL/GenBank/DDBJ whole genome shotgun (WGS) entry which is preliminary data.</text>
</comment>
<keyword evidence="1" id="KW-1133">Transmembrane helix</keyword>
<evidence type="ECO:0000256" key="1">
    <source>
        <dbReference type="SAM" id="Phobius"/>
    </source>
</evidence>
<reference evidence="3" key="1">
    <citation type="submission" date="2021-02" db="EMBL/GenBank/DDBJ databases">
        <title>Psilocybe cubensis genome.</title>
        <authorList>
            <person name="Mckernan K.J."/>
            <person name="Crawford S."/>
            <person name="Trippe A."/>
            <person name="Kane L.T."/>
            <person name="Mclaughlin S."/>
        </authorList>
    </citation>
    <scope>NUCLEOTIDE SEQUENCE [LARGE SCALE GENOMIC DNA]</scope>
    <source>
        <strain evidence="3">MGC-MH-2018</strain>
    </source>
</reference>
<sequence>MSVITFEDIYDAWVHQALHFSAVTCLFYDHLITFGTEIDCIWRAKKNLSTMLFFLHRYLAVATNILLLIPSFDQLTEDESGAKRCGSF</sequence>
<gene>
    <name evidence="3" type="ORF">JR316_001839</name>
</gene>